<keyword evidence="3" id="KW-1185">Reference proteome</keyword>
<proteinExistence type="predicted"/>
<comment type="caution">
    <text evidence="2">The sequence shown here is derived from an EMBL/GenBank/DDBJ whole genome shotgun (WGS) entry which is preliminary data.</text>
</comment>
<dbReference type="SUPFAM" id="SSF53474">
    <property type="entry name" value="alpha/beta-Hydrolases"/>
    <property type="match status" value="1"/>
</dbReference>
<gene>
    <name evidence="2" type="ORF">FYJ33_14035</name>
</gene>
<accession>A0A7X2N1D2</accession>
<name>A0A7X2N1D2_9CLOT</name>
<evidence type="ECO:0000313" key="2">
    <source>
        <dbReference type="EMBL" id="MSR92480.1"/>
    </source>
</evidence>
<keyword evidence="2" id="KW-0378">Hydrolase</keyword>
<dbReference type="InterPro" id="IPR022742">
    <property type="entry name" value="Hydrolase_4"/>
</dbReference>
<dbReference type="InterPro" id="IPR029058">
    <property type="entry name" value="AB_hydrolase_fold"/>
</dbReference>
<evidence type="ECO:0000259" key="1">
    <source>
        <dbReference type="Pfam" id="PF12146"/>
    </source>
</evidence>
<sequence length="245" mass="28175">MIFKKFTNKGKPVIILIHGGGLSWWNYKDEIMLLKDDFEVVLPIIDGHGEDYGTEFKSIEHCAEEIIEYIHKNYDGRVFLIGGLSLGAQILTEILSRKTDICEKAVIESALVVKDKLINAIIGPSIKVSYGLIKKRWFARMQFKSLNIHEELFEDYYHDTCLIKKDNYINILKSNSSYNLKDSIENSKADVLILVGQKEGRKMIKSAELLNKKIKGTRLKILKGYTHGDLSINHAEEYVKYIRMM</sequence>
<dbReference type="Pfam" id="PF12146">
    <property type="entry name" value="Hydrolase_4"/>
    <property type="match status" value="1"/>
</dbReference>
<feature type="domain" description="Serine aminopeptidase S33" evidence="1">
    <location>
        <begin position="11"/>
        <end position="227"/>
    </location>
</feature>
<evidence type="ECO:0000313" key="3">
    <source>
        <dbReference type="Proteomes" id="UP000460287"/>
    </source>
</evidence>
<dbReference type="GO" id="GO:0016787">
    <property type="term" value="F:hydrolase activity"/>
    <property type="evidence" value="ECO:0007669"/>
    <property type="project" value="UniProtKB-KW"/>
</dbReference>
<protein>
    <submittedName>
        <fullName evidence="2">Alpha/beta hydrolase</fullName>
    </submittedName>
</protein>
<dbReference type="Proteomes" id="UP000460287">
    <property type="component" value="Unassembled WGS sequence"/>
</dbReference>
<dbReference type="Gene3D" id="3.40.50.1820">
    <property type="entry name" value="alpha/beta hydrolase"/>
    <property type="match status" value="1"/>
</dbReference>
<dbReference type="RefSeq" id="WP_154532418.1">
    <property type="nucleotide sequence ID" value="NZ_VULX01000032.1"/>
</dbReference>
<reference evidence="2 3" key="1">
    <citation type="submission" date="2019-08" db="EMBL/GenBank/DDBJ databases">
        <title>In-depth cultivation of the pig gut microbiome towards novel bacterial diversity and tailored functional studies.</title>
        <authorList>
            <person name="Wylensek D."/>
            <person name="Hitch T.C.A."/>
            <person name="Clavel T."/>
        </authorList>
    </citation>
    <scope>NUCLEOTIDE SEQUENCE [LARGE SCALE GENOMIC DNA]</scope>
    <source>
        <strain evidence="2 3">WCA-383-APC-5B</strain>
    </source>
</reference>
<organism evidence="2 3">
    <name type="scientific">Inconstantimicrobium porci</name>
    <dbReference type="NCBI Taxonomy" id="2652291"/>
    <lineage>
        <taxon>Bacteria</taxon>
        <taxon>Bacillati</taxon>
        <taxon>Bacillota</taxon>
        <taxon>Clostridia</taxon>
        <taxon>Eubacteriales</taxon>
        <taxon>Clostridiaceae</taxon>
        <taxon>Inconstantimicrobium</taxon>
    </lineage>
</organism>
<dbReference type="AlphaFoldDB" id="A0A7X2N1D2"/>
<dbReference type="EMBL" id="VULX01000032">
    <property type="protein sequence ID" value="MSR92480.1"/>
    <property type="molecule type" value="Genomic_DNA"/>
</dbReference>